<evidence type="ECO:0000256" key="5">
    <source>
        <dbReference type="RuleBase" id="RU361279"/>
    </source>
</evidence>
<comment type="catalytic activity">
    <reaction evidence="5">
        <text>(6S)-5-formyl-5,6,7,8-tetrahydrofolate + ATP = (6R)-5,10-methenyltetrahydrofolate + ADP + phosphate</text>
        <dbReference type="Rhea" id="RHEA:10488"/>
        <dbReference type="ChEBI" id="CHEBI:30616"/>
        <dbReference type="ChEBI" id="CHEBI:43474"/>
        <dbReference type="ChEBI" id="CHEBI:57455"/>
        <dbReference type="ChEBI" id="CHEBI:57457"/>
        <dbReference type="ChEBI" id="CHEBI:456216"/>
        <dbReference type="EC" id="6.3.3.2"/>
    </reaction>
</comment>
<dbReference type="InterPro" id="IPR024185">
    <property type="entry name" value="FTHF_cligase-like_sf"/>
</dbReference>
<dbReference type="GO" id="GO:0009396">
    <property type="term" value="P:folic acid-containing compound biosynthetic process"/>
    <property type="evidence" value="ECO:0007669"/>
    <property type="project" value="TreeGrafter"/>
</dbReference>
<accession>A0A1H5UNQ2</accession>
<comment type="cofactor">
    <cofactor evidence="5">
        <name>Mg(2+)</name>
        <dbReference type="ChEBI" id="CHEBI:18420"/>
    </cofactor>
</comment>
<feature type="binding site" evidence="4">
    <location>
        <begin position="3"/>
        <end position="7"/>
    </location>
    <ligand>
        <name>ATP</name>
        <dbReference type="ChEBI" id="CHEBI:30616"/>
    </ligand>
</feature>
<sequence>MLKSELRQQIKTIKRQFTHQQLSELSLPVLSHLRLLLSDAQTIMAYYSLPDEVCTHQLIDELVSDGKTVLLPKVIDDTTMELCRYTGSKDLRLGAFHIMEPIGEPFTDLSSIDVVLVPGVAFDAQGHRLGRGRGYYDRFLRKISKVRTRTIGVCFDFQKIDKVPTTPNDISVCEVV</sequence>
<dbReference type="Pfam" id="PF01812">
    <property type="entry name" value="5-FTHF_cyc-lig"/>
    <property type="match status" value="1"/>
</dbReference>
<dbReference type="PANTHER" id="PTHR23407:SF1">
    <property type="entry name" value="5-FORMYLTETRAHYDROFOLATE CYCLO-LIGASE"/>
    <property type="match status" value="1"/>
</dbReference>
<evidence type="ECO:0000256" key="3">
    <source>
        <dbReference type="ARBA" id="ARBA00022840"/>
    </source>
</evidence>
<proteinExistence type="inferred from homology"/>
<keyword evidence="5" id="KW-0460">Magnesium</keyword>
<dbReference type="PIRSF" id="PIRSF006806">
    <property type="entry name" value="FTHF_cligase"/>
    <property type="match status" value="1"/>
</dbReference>
<dbReference type="Proteomes" id="UP000236735">
    <property type="component" value="Unassembled WGS sequence"/>
</dbReference>
<evidence type="ECO:0000313" key="7">
    <source>
        <dbReference type="Proteomes" id="UP000236735"/>
    </source>
</evidence>
<dbReference type="PANTHER" id="PTHR23407">
    <property type="entry name" value="ATPASE INHIBITOR/5-FORMYLTETRAHYDROFOLATE CYCLO-LIGASE"/>
    <property type="match status" value="1"/>
</dbReference>
<dbReference type="GO" id="GO:0046872">
    <property type="term" value="F:metal ion binding"/>
    <property type="evidence" value="ECO:0007669"/>
    <property type="project" value="UniProtKB-KW"/>
</dbReference>
<feature type="binding site" evidence="4">
    <location>
        <begin position="128"/>
        <end position="136"/>
    </location>
    <ligand>
        <name>ATP</name>
        <dbReference type="ChEBI" id="CHEBI:30616"/>
    </ligand>
</feature>
<dbReference type="GO" id="GO:0005524">
    <property type="term" value="F:ATP binding"/>
    <property type="evidence" value="ECO:0007669"/>
    <property type="project" value="UniProtKB-KW"/>
</dbReference>
<keyword evidence="5" id="KW-0479">Metal-binding</keyword>
<evidence type="ECO:0000256" key="2">
    <source>
        <dbReference type="ARBA" id="ARBA00022741"/>
    </source>
</evidence>
<protein>
    <recommendedName>
        <fullName evidence="5">5-formyltetrahydrofolate cyclo-ligase</fullName>
        <ecNumber evidence="5">6.3.3.2</ecNumber>
    </recommendedName>
</protein>
<name>A0A1H5UNQ2_XYLRU</name>
<comment type="similarity">
    <text evidence="1 5">Belongs to the 5-formyltetrahydrofolate cyclo-ligase family.</text>
</comment>
<keyword evidence="6" id="KW-0436">Ligase</keyword>
<keyword evidence="2 4" id="KW-0547">Nucleotide-binding</keyword>
<feature type="binding site" evidence="4">
    <location>
        <position position="52"/>
    </location>
    <ligand>
        <name>substrate</name>
    </ligand>
</feature>
<dbReference type="GO" id="GO:0030272">
    <property type="term" value="F:5-formyltetrahydrofolate cyclo-ligase activity"/>
    <property type="evidence" value="ECO:0007669"/>
    <property type="project" value="UniProtKB-EC"/>
</dbReference>
<dbReference type="EMBL" id="FNUV01000003">
    <property type="protein sequence ID" value="SEF76713.1"/>
    <property type="molecule type" value="Genomic_DNA"/>
</dbReference>
<dbReference type="NCBIfam" id="TIGR02727">
    <property type="entry name" value="MTHFS_bact"/>
    <property type="match status" value="1"/>
</dbReference>
<gene>
    <name evidence="6" type="ORF">SAMN05216354_1588</name>
</gene>
<evidence type="ECO:0000256" key="1">
    <source>
        <dbReference type="ARBA" id="ARBA00010638"/>
    </source>
</evidence>
<reference evidence="6 7" key="1">
    <citation type="submission" date="2016-10" db="EMBL/GenBank/DDBJ databases">
        <authorList>
            <person name="de Groot N.N."/>
        </authorList>
    </citation>
    <scope>NUCLEOTIDE SEQUENCE [LARGE SCALE GENOMIC DNA]</scope>
    <source>
        <strain evidence="6 7">AR32</strain>
    </source>
</reference>
<dbReference type="AlphaFoldDB" id="A0A1H5UNQ2"/>
<dbReference type="SUPFAM" id="SSF100950">
    <property type="entry name" value="NagB/RpiA/CoA transferase-like"/>
    <property type="match status" value="1"/>
</dbReference>
<dbReference type="Gene3D" id="3.40.50.10420">
    <property type="entry name" value="NagB/RpiA/CoA transferase-like"/>
    <property type="match status" value="1"/>
</dbReference>
<dbReference type="InterPro" id="IPR002698">
    <property type="entry name" value="FTHF_cligase"/>
</dbReference>
<dbReference type="RefSeq" id="WP_103915598.1">
    <property type="nucleotide sequence ID" value="NZ_FNUV01000003.1"/>
</dbReference>
<dbReference type="EC" id="6.3.3.2" evidence="5"/>
<dbReference type="GO" id="GO:0035999">
    <property type="term" value="P:tetrahydrofolate interconversion"/>
    <property type="evidence" value="ECO:0007669"/>
    <property type="project" value="TreeGrafter"/>
</dbReference>
<dbReference type="InterPro" id="IPR037171">
    <property type="entry name" value="NagB/RpiA_transferase-like"/>
</dbReference>
<evidence type="ECO:0000313" key="6">
    <source>
        <dbReference type="EMBL" id="SEF76713.1"/>
    </source>
</evidence>
<organism evidence="6 7">
    <name type="scientific">Xylanibacter ruminicola</name>
    <name type="common">Prevotella ruminicola</name>
    <dbReference type="NCBI Taxonomy" id="839"/>
    <lineage>
        <taxon>Bacteria</taxon>
        <taxon>Pseudomonadati</taxon>
        <taxon>Bacteroidota</taxon>
        <taxon>Bacteroidia</taxon>
        <taxon>Bacteroidales</taxon>
        <taxon>Prevotellaceae</taxon>
        <taxon>Xylanibacter</taxon>
    </lineage>
</organism>
<keyword evidence="3 4" id="KW-0067">ATP-binding</keyword>
<evidence type="ECO:0000256" key="4">
    <source>
        <dbReference type="PIRSR" id="PIRSR006806-1"/>
    </source>
</evidence>